<evidence type="ECO:0000256" key="3">
    <source>
        <dbReference type="SAM" id="Phobius"/>
    </source>
</evidence>
<dbReference type="Gramene" id="PSS30067">
    <property type="protein sequence ID" value="PSS30067"/>
    <property type="gene ID" value="CEY00_Acc05353"/>
</dbReference>
<feature type="transmembrane region" description="Helical" evidence="3">
    <location>
        <begin position="532"/>
        <end position="552"/>
    </location>
</feature>
<feature type="transmembrane region" description="Helical" evidence="3">
    <location>
        <begin position="502"/>
        <end position="520"/>
    </location>
</feature>
<feature type="coiled-coil region" evidence="1">
    <location>
        <begin position="319"/>
        <end position="368"/>
    </location>
</feature>
<evidence type="ECO:0000313" key="6">
    <source>
        <dbReference type="Proteomes" id="UP000241394"/>
    </source>
</evidence>
<organism evidence="5 6">
    <name type="scientific">Actinidia chinensis var. chinensis</name>
    <name type="common">Chinese soft-hair kiwi</name>
    <dbReference type="NCBI Taxonomy" id="1590841"/>
    <lineage>
        <taxon>Eukaryota</taxon>
        <taxon>Viridiplantae</taxon>
        <taxon>Streptophyta</taxon>
        <taxon>Embryophyta</taxon>
        <taxon>Tracheophyta</taxon>
        <taxon>Spermatophyta</taxon>
        <taxon>Magnoliopsida</taxon>
        <taxon>eudicotyledons</taxon>
        <taxon>Gunneridae</taxon>
        <taxon>Pentapetalae</taxon>
        <taxon>asterids</taxon>
        <taxon>Ericales</taxon>
        <taxon>Actinidiaceae</taxon>
        <taxon>Actinidia</taxon>
    </lineage>
</organism>
<evidence type="ECO:0000256" key="1">
    <source>
        <dbReference type="SAM" id="Coils"/>
    </source>
</evidence>
<evidence type="ECO:0000256" key="2">
    <source>
        <dbReference type="SAM" id="MobiDB-lite"/>
    </source>
</evidence>
<keyword evidence="6" id="KW-1185">Reference proteome</keyword>
<dbReference type="FunCoup" id="A0A2R6RJ56">
    <property type="interactions" value="3"/>
</dbReference>
<evidence type="ECO:0000256" key="4">
    <source>
        <dbReference type="SAM" id="SignalP"/>
    </source>
</evidence>
<gene>
    <name evidence="5" type="ORF">CEY00_Acc05353</name>
</gene>
<dbReference type="PANTHER" id="PTHR33538">
    <property type="entry name" value="PROTEIN GAMETE EXPRESSED 1"/>
    <property type="match status" value="1"/>
</dbReference>
<feature type="chain" id="PRO_5015320689" evidence="4">
    <location>
        <begin position="26"/>
        <end position="654"/>
    </location>
</feature>
<reference evidence="6" key="2">
    <citation type="journal article" date="2018" name="BMC Genomics">
        <title>A manually annotated Actinidia chinensis var. chinensis (kiwifruit) genome highlights the challenges associated with draft genomes and gene prediction in plants.</title>
        <authorList>
            <person name="Pilkington S.M."/>
            <person name="Crowhurst R."/>
            <person name="Hilario E."/>
            <person name="Nardozza S."/>
            <person name="Fraser L."/>
            <person name="Peng Y."/>
            <person name="Gunaseelan K."/>
            <person name="Simpson R."/>
            <person name="Tahir J."/>
            <person name="Deroles S.C."/>
            <person name="Templeton K."/>
            <person name="Luo Z."/>
            <person name="Davy M."/>
            <person name="Cheng C."/>
            <person name="McNeilage M."/>
            <person name="Scaglione D."/>
            <person name="Liu Y."/>
            <person name="Zhang Q."/>
            <person name="Datson P."/>
            <person name="De Silva N."/>
            <person name="Gardiner S.E."/>
            <person name="Bassett H."/>
            <person name="Chagne D."/>
            <person name="McCallum J."/>
            <person name="Dzierzon H."/>
            <person name="Deng C."/>
            <person name="Wang Y.Y."/>
            <person name="Barron L."/>
            <person name="Manako K."/>
            <person name="Bowen J."/>
            <person name="Foster T.M."/>
            <person name="Erridge Z.A."/>
            <person name="Tiffin H."/>
            <person name="Waite C.N."/>
            <person name="Davies K.M."/>
            <person name="Grierson E.P."/>
            <person name="Laing W.A."/>
            <person name="Kirk R."/>
            <person name="Chen X."/>
            <person name="Wood M."/>
            <person name="Montefiori M."/>
            <person name="Brummell D.A."/>
            <person name="Schwinn K.E."/>
            <person name="Catanach A."/>
            <person name="Fullerton C."/>
            <person name="Li D."/>
            <person name="Meiyalaghan S."/>
            <person name="Nieuwenhuizen N."/>
            <person name="Read N."/>
            <person name="Prakash R."/>
            <person name="Hunter D."/>
            <person name="Zhang H."/>
            <person name="McKenzie M."/>
            <person name="Knabel M."/>
            <person name="Harris A."/>
            <person name="Allan A.C."/>
            <person name="Gleave A."/>
            <person name="Chen A."/>
            <person name="Janssen B.J."/>
            <person name="Plunkett B."/>
            <person name="Ampomah-Dwamena C."/>
            <person name="Voogd C."/>
            <person name="Leif D."/>
            <person name="Lafferty D."/>
            <person name="Souleyre E.J.F."/>
            <person name="Varkonyi-Gasic E."/>
            <person name="Gambi F."/>
            <person name="Hanley J."/>
            <person name="Yao J.L."/>
            <person name="Cheung J."/>
            <person name="David K.M."/>
            <person name="Warren B."/>
            <person name="Marsh K."/>
            <person name="Snowden K.C."/>
            <person name="Lin-Wang K."/>
            <person name="Brian L."/>
            <person name="Martinez-Sanchez M."/>
            <person name="Wang M."/>
            <person name="Ileperuma N."/>
            <person name="Macnee N."/>
            <person name="Campin R."/>
            <person name="McAtee P."/>
            <person name="Drummond R.S.M."/>
            <person name="Espley R.V."/>
            <person name="Ireland H.S."/>
            <person name="Wu R."/>
            <person name="Atkinson R.G."/>
            <person name="Karunairetnam S."/>
            <person name="Bulley S."/>
            <person name="Chunkath S."/>
            <person name="Hanley Z."/>
            <person name="Storey R."/>
            <person name="Thrimawithana A.H."/>
            <person name="Thomson S."/>
            <person name="David C."/>
            <person name="Testolin R."/>
            <person name="Huang H."/>
            <person name="Hellens R.P."/>
            <person name="Schaffer R.J."/>
        </authorList>
    </citation>
    <scope>NUCLEOTIDE SEQUENCE [LARGE SCALE GENOMIC DNA]</scope>
    <source>
        <strain evidence="6">cv. Red5</strain>
    </source>
</reference>
<dbReference type="AlphaFoldDB" id="A0A2R6RJ56"/>
<accession>A0A2R6RJ56</accession>
<dbReference type="Gene3D" id="1.10.287.950">
    <property type="entry name" value="Methyl-accepting chemotaxis protein"/>
    <property type="match status" value="1"/>
</dbReference>
<keyword evidence="1" id="KW-0175">Coiled coil</keyword>
<feature type="coiled-coil region" evidence="1">
    <location>
        <begin position="239"/>
        <end position="273"/>
    </location>
</feature>
<reference evidence="5 6" key="1">
    <citation type="submission" date="2017-07" db="EMBL/GenBank/DDBJ databases">
        <title>An improved, manually edited Actinidia chinensis var. chinensis (kiwifruit) genome highlights the challenges associated with draft genomes and gene prediction in plants.</title>
        <authorList>
            <person name="Pilkington S."/>
            <person name="Crowhurst R."/>
            <person name="Hilario E."/>
            <person name="Nardozza S."/>
            <person name="Fraser L."/>
            <person name="Peng Y."/>
            <person name="Gunaseelan K."/>
            <person name="Simpson R."/>
            <person name="Tahir J."/>
            <person name="Deroles S."/>
            <person name="Templeton K."/>
            <person name="Luo Z."/>
            <person name="Davy M."/>
            <person name="Cheng C."/>
            <person name="Mcneilage M."/>
            <person name="Scaglione D."/>
            <person name="Liu Y."/>
            <person name="Zhang Q."/>
            <person name="Datson P."/>
            <person name="De Silva N."/>
            <person name="Gardiner S."/>
            <person name="Bassett H."/>
            <person name="Chagne D."/>
            <person name="Mccallum J."/>
            <person name="Dzierzon H."/>
            <person name="Deng C."/>
            <person name="Wang Y.-Y."/>
            <person name="Barron N."/>
            <person name="Manako K."/>
            <person name="Bowen J."/>
            <person name="Foster T."/>
            <person name="Erridge Z."/>
            <person name="Tiffin H."/>
            <person name="Waite C."/>
            <person name="Davies K."/>
            <person name="Grierson E."/>
            <person name="Laing W."/>
            <person name="Kirk R."/>
            <person name="Chen X."/>
            <person name="Wood M."/>
            <person name="Montefiori M."/>
            <person name="Brummell D."/>
            <person name="Schwinn K."/>
            <person name="Catanach A."/>
            <person name="Fullerton C."/>
            <person name="Li D."/>
            <person name="Meiyalaghan S."/>
            <person name="Nieuwenhuizen N."/>
            <person name="Read N."/>
            <person name="Prakash R."/>
            <person name="Hunter D."/>
            <person name="Zhang H."/>
            <person name="Mckenzie M."/>
            <person name="Knabel M."/>
            <person name="Harris A."/>
            <person name="Allan A."/>
            <person name="Chen A."/>
            <person name="Janssen B."/>
            <person name="Plunkett B."/>
            <person name="Dwamena C."/>
            <person name="Voogd C."/>
            <person name="Leif D."/>
            <person name="Lafferty D."/>
            <person name="Souleyre E."/>
            <person name="Varkonyi-Gasic E."/>
            <person name="Gambi F."/>
            <person name="Hanley J."/>
            <person name="Yao J.-L."/>
            <person name="Cheung J."/>
            <person name="David K."/>
            <person name="Warren B."/>
            <person name="Marsh K."/>
            <person name="Snowden K."/>
            <person name="Lin-Wang K."/>
            <person name="Brian L."/>
            <person name="Martinez-Sanchez M."/>
            <person name="Wang M."/>
            <person name="Ileperuma N."/>
            <person name="Macnee N."/>
            <person name="Campin R."/>
            <person name="Mcatee P."/>
            <person name="Drummond R."/>
            <person name="Espley R."/>
            <person name="Ireland H."/>
            <person name="Wu R."/>
            <person name="Atkinson R."/>
            <person name="Karunairetnam S."/>
            <person name="Bulley S."/>
            <person name="Chunkath S."/>
            <person name="Hanley Z."/>
            <person name="Storey R."/>
            <person name="Thrimawithana A."/>
            <person name="Thomson S."/>
            <person name="David C."/>
            <person name="Testolin R."/>
        </authorList>
    </citation>
    <scope>NUCLEOTIDE SEQUENCE [LARGE SCALE GENOMIC DNA]</scope>
    <source>
        <strain evidence="6">cv. Red5</strain>
        <tissue evidence="5">Young leaf</tissue>
    </source>
</reference>
<feature type="compositionally biased region" description="Polar residues" evidence="2">
    <location>
        <begin position="635"/>
        <end position="644"/>
    </location>
</feature>
<comment type="caution">
    <text evidence="5">The sequence shown here is derived from an EMBL/GenBank/DDBJ whole genome shotgun (WGS) entry which is preliminary data.</text>
</comment>
<proteinExistence type="predicted"/>
<keyword evidence="3" id="KW-0812">Transmembrane</keyword>
<dbReference type="STRING" id="1590841.A0A2R6RJ56"/>
<dbReference type="InParanoid" id="A0A2R6RJ56"/>
<sequence>MSVQNNALYFLIIVLLVSQTSQSSGFWPFSFRENPTETHSNAAISGEVAAEFSMESLGNRKGIQLVENAKNKMTTSNSCWQNAYGNLFAGCSEILAGEEKRSRLAWHLSDCFQKDSGRPGFPYCDAKSNMLQCLTKLDEDSRKIYLEFYLETNSICHQLQSINPPALLPPPLRHCRPCSTIPPHHPRAGMVARAVLVRCDGQQWRADRRWRHVLARVGLGLGRPKIGTIWGYQGTDSFKRQTERLVNELKNSAQFAEDKLDIIEGKAEDLLQRSHHIHESLASIDAQTEQVAKMTKDVEEHVNIVLQHSEAVYEQSKEIAGSQSELKESQEQMKNKLEELMAVLHESYNNVVQEISRLKEEAAEIEKTIGKVGDAMATKMNTLQSKADDIGTMAGLSLDKQKQLLDGQSLAIDGLQVLSKFQSQALEESRGTLQQFAELWSKQEDELLQRQELLQQSHDRVAENSKTILAAQEAFESKQASMFVALDKLFALHNTMLLESRLIKAFIIYTILIFVLYMFTSTKQTYAVRPRLYLGLCATFLIEFAILQYATIKIEHQAWIISLVRDFELENNRMLLKMYEHFMDQFNGTQPREEVLSDTESDMNWSSLVVTELPEDVDKFEDPDYMLPEEIGENSVATTSSTRRYNLRSRHYQP</sequence>
<dbReference type="PANTHER" id="PTHR33538:SF2">
    <property type="entry name" value="PROTEIN GAMETE EXPRESSED 1"/>
    <property type="match status" value="1"/>
</dbReference>
<dbReference type="Proteomes" id="UP000241394">
    <property type="component" value="Chromosome LG5"/>
</dbReference>
<keyword evidence="3" id="KW-0472">Membrane</keyword>
<protein>
    <submittedName>
        <fullName evidence="5">Protein GAMETE EXPRESSED 1 like</fullName>
    </submittedName>
</protein>
<feature type="signal peptide" evidence="4">
    <location>
        <begin position="1"/>
        <end position="25"/>
    </location>
</feature>
<dbReference type="InterPro" id="IPR040346">
    <property type="entry name" value="GEX1/Brambleberry"/>
</dbReference>
<evidence type="ECO:0000313" key="5">
    <source>
        <dbReference type="EMBL" id="PSS30067.1"/>
    </source>
</evidence>
<dbReference type="EMBL" id="NKQK01000005">
    <property type="protein sequence ID" value="PSS30067.1"/>
    <property type="molecule type" value="Genomic_DNA"/>
</dbReference>
<dbReference type="OrthoDB" id="377549at2759"/>
<keyword evidence="4" id="KW-0732">Signal</keyword>
<keyword evidence="3" id="KW-1133">Transmembrane helix</keyword>
<dbReference type="OMA" id="WIINMAR"/>
<name>A0A2R6RJ56_ACTCC</name>
<feature type="compositionally biased region" description="Basic residues" evidence="2">
    <location>
        <begin position="645"/>
        <end position="654"/>
    </location>
</feature>
<feature type="region of interest" description="Disordered" evidence="2">
    <location>
        <begin position="631"/>
        <end position="654"/>
    </location>
</feature>